<dbReference type="Pfam" id="PF12730">
    <property type="entry name" value="ABC2_membrane_4"/>
    <property type="match status" value="1"/>
</dbReference>
<protein>
    <submittedName>
        <fullName evidence="2">ABC-type transporter, permease component</fullName>
    </submittedName>
</protein>
<keyword evidence="3" id="KW-1185">Reference proteome</keyword>
<feature type="transmembrane region" description="Helical" evidence="1">
    <location>
        <begin position="60"/>
        <end position="79"/>
    </location>
</feature>
<evidence type="ECO:0000313" key="3">
    <source>
        <dbReference type="Proteomes" id="UP000254467"/>
    </source>
</evidence>
<dbReference type="EMBL" id="UFXQ01000001">
    <property type="protein sequence ID" value="STC68893.1"/>
    <property type="molecule type" value="Genomic_DNA"/>
</dbReference>
<dbReference type="Proteomes" id="UP000254467">
    <property type="component" value="Unassembled WGS sequence"/>
</dbReference>
<organism evidence="2 3">
    <name type="scientific">Corynebacterium pilosum</name>
    <dbReference type="NCBI Taxonomy" id="35756"/>
    <lineage>
        <taxon>Bacteria</taxon>
        <taxon>Bacillati</taxon>
        <taxon>Actinomycetota</taxon>
        <taxon>Actinomycetes</taxon>
        <taxon>Mycobacteriales</taxon>
        <taxon>Corynebacteriaceae</taxon>
        <taxon>Corynebacterium</taxon>
    </lineage>
</organism>
<name>A0A376CKP1_9CORY</name>
<keyword evidence="1" id="KW-1133">Transmembrane helix</keyword>
<feature type="transmembrane region" description="Helical" evidence="1">
    <location>
        <begin position="169"/>
        <end position="187"/>
    </location>
</feature>
<feature type="transmembrane region" description="Helical" evidence="1">
    <location>
        <begin position="20"/>
        <end position="40"/>
    </location>
</feature>
<evidence type="ECO:0000313" key="2">
    <source>
        <dbReference type="EMBL" id="STC68893.1"/>
    </source>
</evidence>
<proteinExistence type="predicted"/>
<evidence type="ECO:0000256" key="1">
    <source>
        <dbReference type="SAM" id="Phobius"/>
    </source>
</evidence>
<dbReference type="RefSeq" id="WP_018581035.1">
    <property type="nucleotide sequence ID" value="NZ_UFXQ01000001.1"/>
</dbReference>
<sequence length="244" mass="27219">MIVRNMLAEFTKLRTTASFWWTTGLILAFTIGWTVLFAALDSAEAPAYDVSLVGSGFYTFSLAVVMIQAIMMVTTEYRFKISGTNYQVTPNRWEVAVAKLLLYVIIAVVLTFITLVLSYTIGDMVATNPGDWTNNDAALRNLWAFPLAVAIAIVFCQGIGWIVRQTAGAVSLVLVWWLILEGMLNLIPRVGSDIYKYAPFHNLSRFMMDSPGPDWGVWASLGIFSAFAVVFWIIGIFMLEKRDA</sequence>
<dbReference type="OrthoDB" id="4420358at2"/>
<reference evidence="2 3" key="1">
    <citation type="submission" date="2018-06" db="EMBL/GenBank/DDBJ databases">
        <authorList>
            <consortium name="Pathogen Informatics"/>
            <person name="Doyle S."/>
        </authorList>
    </citation>
    <scope>NUCLEOTIDE SEQUENCE [LARGE SCALE GENOMIC DNA]</scope>
    <source>
        <strain evidence="2 3">NCTC11862</strain>
    </source>
</reference>
<dbReference type="AlphaFoldDB" id="A0A376CKP1"/>
<dbReference type="STRING" id="35756.GCA_001044155_01012"/>
<keyword evidence="1" id="KW-0472">Membrane</keyword>
<feature type="transmembrane region" description="Helical" evidence="1">
    <location>
        <begin position="100"/>
        <end position="122"/>
    </location>
</feature>
<feature type="transmembrane region" description="Helical" evidence="1">
    <location>
        <begin position="215"/>
        <end position="239"/>
    </location>
</feature>
<feature type="transmembrane region" description="Helical" evidence="1">
    <location>
        <begin position="142"/>
        <end position="162"/>
    </location>
</feature>
<keyword evidence="1" id="KW-0812">Transmembrane</keyword>
<accession>A0A376CKP1</accession>
<gene>
    <name evidence="2" type="ORF">NCTC11862_00669</name>
</gene>